<reference evidence="1" key="2">
    <citation type="journal article" date="2015" name="Fish Shellfish Immunol.">
        <title>Early steps in the European eel (Anguilla anguilla)-Vibrio vulnificus interaction in the gills: Role of the RtxA13 toxin.</title>
        <authorList>
            <person name="Callol A."/>
            <person name="Pajuelo D."/>
            <person name="Ebbesson L."/>
            <person name="Teles M."/>
            <person name="MacKenzie S."/>
            <person name="Amaro C."/>
        </authorList>
    </citation>
    <scope>NUCLEOTIDE SEQUENCE</scope>
</reference>
<dbReference type="AlphaFoldDB" id="A0A0E9QNV2"/>
<dbReference type="EMBL" id="GBXM01089966">
    <property type="protein sequence ID" value="JAH18611.1"/>
    <property type="molecule type" value="Transcribed_RNA"/>
</dbReference>
<accession>A0A0E9QNV2</accession>
<proteinExistence type="predicted"/>
<dbReference type="PANTHER" id="PTHR47130:SF3">
    <property type="entry name" value="ZONA PELLUCIDA PROTEIN"/>
    <property type="match status" value="1"/>
</dbReference>
<protein>
    <submittedName>
        <fullName evidence="1">Uncharacterized protein</fullName>
    </submittedName>
</protein>
<dbReference type="PANTHER" id="PTHR47130">
    <property type="entry name" value="SI:DKEY-19B23.11-RELATED"/>
    <property type="match status" value="1"/>
</dbReference>
<sequence>MLKASLQDVVLPTVIGTCDLEYFYVTVEYGSQGHNFVTVVGQRELSPDIAEEYGYIHNDTHFSIAVHFLAQE</sequence>
<name>A0A0E9QNV2_ANGAN</name>
<evidence type="ECO:0000313" key="1">
    <source>
        <dbReference type="EMBL" id="JAH18611.1"/>
    </source>
</evidence>
<organism evidence="1">
    <name type="scientific">Anguilla anguilla</name>
    <name type="common">European freshwater eel</name>
    <name type="synonym">Muraena anguilla</name>
    <dbReference type="NCBI Taxonomy" id="7936"/>
    <lineage>
        <taxon>Eukaryota</taxon>
        <taxon>Metazoa</taxon>
        <taxon>Chordata</taxon>
        <taxon>Craniata</taxon>
        <taxon>Vertebrata</taxon>
        <taxon>Euteleostomi</taxon>
        <taxon>Actinopterygii</taxon>
        <taxon>Neopterygii</taxon>
        <taxon>Teleostei</taxon>
        <taxon>Anguilliformes</taxon>
        <taxon>Anguillidae</taxon>
        <taxon>Anguilla</taxon>
    </lineage>
</organism>
<reference evidence="1" key="1">
    <citation type="submission" date="2014-11" db="EMBL/GenBank/DDBJ databases">
        <authorList>
            <person name="Amaro Gonzalez C."/>
        </authorList>
    </citation>
    <scope>NUCLEOTIDE SEQUENCE</scope>
</reference>